<organism evidence="1">
    <name type="scientific">freshwater metagenome</name>
    <dbReference type="NCBI Taxonomy" id="449393"/>
    <lineage>
        <taxon>unclassified sequences</taxon>
        <taxon>metagenomes</taxon>
        <taxon>ecological metagenomes</taxon>
    </lineage>
</organism>
<proteinExistence type="predicted"/>
<dbReference type="AlphaFoldDB" id="A0A6J6M043"/>
<sequence>MIKVEYTIEPFVEGEIPARVTLAAAALETLGISVDIGVFGSSFEVDSTQVGEAMSVLTSTAYAHGATHVTIDLEEMQS</sequence>
<gene>
    <name evidence="1" type="ORF">UFOPK2169_01729</name>
</gene>
<evidence type="ECO:0000313" key="1">
    <source>
        <dbReference type="EMBL" id="CAB4666438.1"/>
    </source>
</evidence>
<dbReference type="EMBL" id="CAEZWE010000109">
    <property type="protein sequence ID" value="CAB4666438.1"/>
    <property type="molecule type" value="Genomic_DNA"/>
</dbReference>
<accession>A0A6J6M043</accession>
<name>A0A6J6M043_9ZZZZ</name>
<reference evidence="1" key="1">
    <citation type="submission" date="2020-05" db="EMBL/GenBank/DDBJ databases">
        <authorList>
            <person name="Chiriac C."/>
            <person name="Salcher M."/>
            <person name="Ghai R."/>
            <person name="Kavagutti S V."/>
        </authorList>
    </citation>
    <scope>NUCLEOTIDE SEQUENCE</scope>
</reference>
<protein>
    <submittedName>
        <fullName evidence="1">Unannotated protein</fullName>
    </submittedName>
</protein>